<feature type="compositionally biased region" description="Basic and acidic residues" evidence="1">
    <location>
        <begin position="70"/>
        <end position="83"/>
    </location>
</feature>
<evidence type="ECO:0000256" key="1">
    <source>
        <dbReference type="SAM" id="MobiDB-lite"/>
    </source>
</evidence>
<protein>
    <submittedName>
        <fullName evidence="2">Uncharacterized protein</fullName>
    </submittedName>
</protein>
<feature type="region of interest" description="Disordered" evidence="1">
    <location>
        <begin position="10"/>
        <end position="91"/>
    </location>
</feature>
<feature type="compositionally biased region" description="Basic and acidic residues" evidence="1">
    <location>
        <begin position="15"/>
        <end position="37"/>
    </location>
</feature>
<sequence length="123" mass="13578">MLRTALRGLALRQAQGEDHSRTWSQEKPHPELVEGRGFRASANHGLSLPSRRLRRPDDHRRRQQHPAQQRPDRQYARRRDADLRAIAQGPGLELGDGRLRAVIGGQVVGHGGPAAGGGKALRP</sequence>
<organism evidence="2 3">
    <name type="scientific">Caulobacter zeae</name>
    <dbReference type="NCBI Taxonomy" id="2055137"/>
    <lineage>
        <taxon>Bacteria</taxon>
        <taxon>Pseudomonadati</taxon>
        <taxon>Pseudomonadota</taxon>
        <taxon>Alphaproteobacteria</taxon>
        <taxon>Caulobacterales</taxon>
        <taxon>Caulobacteraceae</taxon>
        <taxon>Caulobacter</taxon>
    </lineage>
</organism>
<accession>A0A2N5DNL7</accession>
<dbReference type="Proteomes" id="UP000234479">
    <property type="component" value="Unassembled WGS sequence"/>
</dbReference>
<evidence type="ECO:0000313" key="2">
    <source>
        <dbReference type="EMBL" id="PLR27605.1"/>
    </source>
</evidence>
<keyword evidence="3" id="KW-1185">Reference proteome</keyword>
<dbReference type="EMBL" id="PJRS01000012">
    <property type="protein sequence ID" value="PLR27605.1"/>
    <property type="molecule type" value="Genomic_DNA"/>
</dbReference>
<gene>
    <name evidence="2" type="ORF">SGCZBJ_06945</name>
</gene>
<proteinExistence type="predicted"/>
<evidence type="ECO:0000313" key="3">
    <source>
        <dbReference type="Proteomes" id="UP000234479"/>
    </source>
</evidence>
<reference evidence="2 3" key="1">
    <citation type="submission" date="2017-12" db="EMBL/GenBank/DDBJ databases">
        <title>The genome sequence of Caulobacter sp. 410.</title>
        <authorList>
            <person name="Gao J."/>
            <person name="Mao X."/>
            <person name="Sun J."/>
        </authorList>
    </citation>
    <scope>NUCLEOTIDE SEQUENCE [LARGE SCALE GENOMIC DNA]</scope>
    <source>
        <strain evidence="2 3">410</strain>
    </source>
</reference>
<name>A0A2N5DNL7_9CAUL</name>
<dbReference type="AlphaFoldDB" id="A0A2N5DNL7"/>
<comment type="caution">
    <text evidence="2">The sequence shown here is derived from an EMBL/GenBank/DDBJ whole genome shotgun (WGS) entry which is preliminary data.</text>
</comment>